<keyword evidence="2" id="KW-1185">Reference proteome</keyword>
<protein>
    <submittedName>
        <fullName evidence="1">Uncharacterized protein</fullName>
    </submittedName>
</protein>
<dbReference type="Proteomes" id="UP001454036">
    <property type="component" value="Unassembled WGS sequence"/>
</dbReference>
<organism evidence="1 2">
    <name type="scientific">Lithospermum erythrorhizon</name>
    <name type="common">Purple gromwell</name>
    <name type="synonym">Lithospermum officinale var. erythrorhizon</name>
    <dbReference type="NCBI Taxonomy" id="34254"/>
    <lineage>
        <taxon>Eukaryota</taxon>
        <taxon>Viridiplantae</taxon>
        <taxon>Streptophyta</taxon>
        <taxon>Embryophyta</taxon>
        <taxon>Tracheophyta</taxon>
        <taxon>Spermatophyta</taxon>
        <taxon>Magnoliopsida</taxon>
        <taxon>eudicotyledons</taxon>
        <taxon>Gunneridae</taxon>
        <taxon>Pentapetalae</taxon>
        <taxon>asterids</taxon>
        <taxon>lamiids</taxon>
        <taxon>Boraginales</taxon>
        <taxon>Boraginaceae</taxon>
        <taxon>Boraginoideae</taxon>
        <taxon>Lithospermeae</taxon>
        <taxon>Lithospermum</taxon>
    </lineage>
</organism>
<sequence length="104" mass="12173">MNWSQLIGNKVKLVAHRSLSLVDRYSAKLEKLCNRVDYLDHDAGKALMVDMEDYLETHKVQSQVEYQDSISPFVGRTVDRDMLNRDSTMFLSFRVQFICFYSDV</sequence>
<gene>
    <name evidence="1" type="ORF">LIER_43214</name>
</gene>
<evidence type="ECO:0000313" key="2">
    <source>
        <dbReference type="Proteomes" id="UP001454036"/>
    </source>
</evidence>
<dbReference type="AlphaFoldDB" id="A0AAV3PTF1"/>
<evidence type="ECO:0000313" key="1">
    <source>
        <dbReference type="EMBL" id="GAA0153207.1"/>
    </source>
</evidence>
<proteinExistence type="predicted"/>
<dbReference type="EMBL" id="BAABME010033535">
    <property type="protein sequence ID" value="GAA0153207.1"/>
    <property type="molecule type" value="Genomic_DNA"/>
</dbReference>
<reference evidence="1 2" key="1">
    <citation type="submission" date="2024-01" db="EMBL/GenBank/DDBJ databases">
        <title>The complete chloroplast genome sequence of Lithospermum erythrorhizon: insights into the phylogenetic relationship among Boraginaceae species and the maternal lineages of purple gromwells.</title>
        <authorList>
            <person name="Okada T."/>
            <person name="Watanabe K."/>
        </authorList>
    </citation>
    <scope>NUCLEOTIDE SEQUENCE [LARGE SCALE GENOMIC DNA]</scope>
</reference>
<accession>A0AAV3PTF1</accession>
<comment type="caution">
    <text evidence="1">The sequence shown here is derived from an EMBL/GenBank/DDBJ whole genome shotgun (WGS) entry which is preliminary data.</text>
</comment>
<name>A0AAV3PTF1_LITER</name>